<feature type="signal peptide" evidence="4">
    <location>
        <begin position="1"/>
        <end position="22"/>
    </location>
</feature>
<dbReference type="InterPro" id="IPR004265">
    <property type="entry name" value="Dirigent"/>
</dbReference>
<evidence type="ECO:0000256" key="2">
    <source>
        <dbReference type="ARBA" id="ARBA00011738"/>
    </source>
</evidence>
<dbReference type="InterPro" id="IPR044859">
    <property type="entry name" value="Allene_oxi_cyc_Dirigent"/>
</dbReference>
<evidence type="ECO:0000313" key="6">
    <source>
        <dbReference type="EMBL" id="KAH8496986.1"/>
    </source>
</evidence>
<keyword evidence="3 4" id="KW-0964">Secreted</keyword>
<accession>A0A8T2XVV6</accession>
<dbReference type="EMBL" id="JACEGQ020000010">
    <property type="protein sequence ID" value="KAH8496986.1"/>
    <property type="molecule type" value="Genomic_DNA"/>
</dbReference>
<evidence type="ECO:0000313" key="7">
    <source>
        <dbReference type="Proteomes" id="UP000807159"/>
    </source>
</evidence>
<feature type="compositionally biased region" description="Polar residues" evidence="5">
    <location>
        <begin position="263"/>
        <end position="274"/>
    </location>
</feature>
<name>A0A8T2XVV6_POPDE</name>
<keyword evidence="4" id="KW-0052">Apoplast</keyword>
<feature type="chain" id="PRO_5035964797" description="Dirigent protein" evidence="4">
    <location>
        <begin position="23"/>
        <end position="274"/>
    </location>
</feature>
<comment type="similarity">
    <text evidence="1 4">Belongs to the plant dirigent protein family.</text>
</comment>
<dbReference type="Pfam" id="PF03018">
    <property type="entry name" value="Dirigent"/>
    <property type="match status" value="1"/>
</dbReference>
<gene>
    <name evidence="6" type="ORF">H0E87_019636</name>
</gene>
<dbReference type="GO" id="GO:0009699">
    <property type="term" value="P:phenylpropanoid biosynthetic process"/>
    <property type="evidence" value="ECO:0007669"/>
    <property type="project" value="UniProtKB-ARBA"/>
</dbReference>
<dbReference type="Gene3D" id="2.40.480.10">
    <property type="entry name" value="Allene oxide cyclase-like"/>
    <property type="match status" value="1"/>
</dbReference>
<feature type="region of interest" description="Disordered" evidence="5">
    <location>
        <begin position="183"/>
        <end position="274"/>
    </location>
</feature>
<reference evidence="6" key="1">
    <citation type="journal article" date="2021" name="J. Hered.">
        <title>Genome Assembly of Salicaceae Populus deltoides (Eastern Cottonwood) I-69 Based on Nanopore Sequencing and Hi-C Technologies.</title>
        <authorList>
            <person name="Bai S."/>
            <person name="Wu H."/>
            <person name="Zhang J."/>
            <person name="Pan Z."/>
            <person name="Zhao W."/>
            <person name="Li Z."/>
            <person name="Tong C."/>
        </authorList>
    </citation>
    <scope>NUCLEOTIDE SEQUENCE</scope>
    <source>
        <tissue evidence="6">Leaf</tissue>
    </source>
</reference>
<evidence type="ECO:0000256" key="3">
    <source>
        <dbReference type="ARBA" id="ARBA00022525"/>
    </source>
</evidence>
<protein>
    <recommendedName>
        <fullName evidence="4">Dirigent protein</fullName>
    </recommendedName>
</protein>
<evidence type="ECO:0000256" key="5">
    <source>
        <dbReference type="SAM" id="MobiDB-lite"/>
    </source>
</evidence>
<dbReference type="GO" id="GO:0048046">
    <property type="term" value="C:apoplast"/>
    <property type="evidence" value="ECO:0007669"/>
    <property type="project" value="UniProtKB-SubCell"/>
</dbReference>
<proteinExistence type="inferred from homology"/>
<evidence type="ECO:0000256" key="1">
    <source>
        <dbReference type="ARBA" id="ARBA00010746"/>
    </source>
</evidence>
<feature type="compositionally biased region" description="Polar residues" evidence="5">
    <location>
        <begin position="209"/>
        <end position="226"/>
    </location>
</feature>
<keyword evidence="4" id="KW-0732">Signal</keyword>
<comment type="function">
    <text evidence="4">Dirigent proteins impart stereoselectivity on the phenoxy radical-coupling reaction, yielding optically active lignans from two molecules of coniferyl alcohol in the biosynthesis of lignans, flavonolignans, and alkaloids and thus plays a central role in plant secondary metabolism.</text>
</comment>
<dbReference type="AlphaFoldDB" id="A0A8T2XVV6"/>
<sequence length="274" mass="30046">MEENKILWLALILYMIAAPVYCRYYSQSVPYVSPRKKVSELHFFFHDRISGENPTSVLIARPNITKEDKSPALPFGSLFAVYDPLTAGPEPTSEVIGHAEGLYVSSSQDVLTLVTYLDFGFTSGRFNGSSLSLFSRNPVTEKEREAAVVGGRGKFRMARGFARLKTRFTNETASGTVVECRATVPSNRRSPSNSIYNTDPRSDRRDTARNASKTGWKSASPLTSVGNGRAGEAPATTIASRKSRDVDSNSPSKEQKAAAPKSMQIQTDSSKMEI</sequence>
<dbReference type="PANTHER" id="PTHR21495">
    <property type="entry name" value="NUCLEOPORIN-RELATED"/>
    <property type="match status" value="1"/>
</dbReference>
<comment type="subunit">
    <text evidence="2 4">Homodimer.</text>
</comment>
<comment type="caution">
    <text evidence="6">The sequence shown here is derived from an EMBL/GenBank/DDBJ whole genome shotgun (WGS) entry which is preliminary data.</text>
</comment>
<evidence type="ECO:0000256" key="4">
    <source>
        <dbReference type="RuleBase" id="RU363099"/>
    </source>
</evidence>
<keyword evidence="7" id="KW-1185">Reference proteome</keyword>
<dbReference type="Proteomes" id="UP000807159">
    <property type="component" value="Chromosome 10"/>
</dbReference>
<feature type="compositionally biased region" description="Polar residues" evidence="5">
    <location>
        <begin position="184"/>
        <end position="199"/>
    </location>
</feature>
<comment type="subcellular location">
    <subcellularLocation>
        <location evidence="4">Secreted</location>
        <location evidence="4">Extracellular space</location>
        <location evidence="4">Apoplast</location>
    </subcellularLocation>
</comment>
<organism evidence="6 7">
    <name type="scientific">Populus deltoides</name>
    <name type="common">Eastern poplar</name>
    <name type="synonym">Eastern cottonwood</name>
    <dbReference type="NCBI Taxonomy" id="3696"/>
    <lineage>
        <taxon>Eukaryota</taxon>
        <taxon>Viridiplantae</taxon>
        <taxon>Streptophyta</taxon>
        <taxon>Embryophyta</taxon>
        <taxon>Tracheophyta</taxon>
        <taxon>Spermatophyta</taxon>
        <taxon>Magnoliopsida</taxon>
        <taxon>eudicotyledons</taxon>
        <taxon>Gunneridae</taxon>
        <taxon>Pentapetalae</taxon>
        <taxon>rosids</taxon>
        <taxon>fabids</taxon>
        <taxon>Malpighiales</taxon>
        <taxon>Salicaceae</taxon>
        <taxon>Saliceae</taxon>
        <taxon>Populus</taxon>
    </lineage>
</organism>